<reference evidence="3" key="1">
    <citation type="submission" date="2021-05" db="EMBL/GenBank/DDBJ databases">
        <authorList>
            <person name="Khan N."/>
        </authorList>
    </citation>
    <scope>NUCLEOTIDE SEQUENCE</scope>
</reference>
<protein>
    <recommendedName>
        <fullName evidence="2">NodB homology domain-containing protein</fullName>
    </recommendedName>
</protein>
<dbReference type="GO" id="GO:0005975">
    <property type="term" value="P:carbohydrate metabolic process"/>
    <property type="evidence" value="ECO:0007669"/>
    <property type="project" value="InterPro"/>
</dbReference>
<proteinExistence type="predicted"/>
<organism evidence="3 4">
    <name type="scientific">Fusarium equiseti</name>
    <name type="common">Fusarium scirpi</name>
    <dbReference type="NCBI Taxonomy" id="61235"/>
    <lineage>
        <taxon>Eukaryota</taxon>
        <taxon>Fungi</taxon>
        <taxon>Dikarya</taxon>
        <taxon>Ascomycota</taxon>
        <taxon>Pezizomycotina</taxon>
        <taxon>Sordariomycetes</taxon>
        <taxon>Hypocreomycetidae</taxon>
        <taxon>Hypocreales</taxon>
        <taxon>Nectriaceae</taxon>
        <taxon>Fusarium</taxon>
        <taxon>Fusarium incarnatum-equiseti species complex</taxon>
    </lineage>
</organism>
<name>A0A8J2IE04_FUSEQ</name>
<feature type="region of interest" description="Disordered" evidence="1">
    <location>
        <begin position="437"/>
        <end position="464"/>
    </location>
</feature>
<dbReference type="PANTHER" id="PTHR43123:SF1">
    <property type="entry name" value="POLYSACCHARIDE DEACETYLASE-RELATED"/>
    <property type="match status" value="1"/>
</dbReference>
<dbReference type="Proteomes" id="UP000693738">
    <property type="component" value="Unassembled WGS sequence"/>
</dbReference>
<dbReference type="InterPro" id="IPR023631">
    <property type="entry name" value="Amidase_dom"/>
</dbReference>
<dbReference type="EMBL" id="CAJSTJ010000044">
    <property type="protein sequence ID" value="CAG7555228.1"/>
    <property type="molecule type" value="Genomic_DNA"/>
</dbReference>
<evidence type="ECO:0000313" key="3">
    <source>
        <dbReference type="EMBL" id="CAG7555228.1"/>
    </source>
</evidence>
<feature type="domain" description="NodB homology" evidence="2">
    <location>
        <begin position="76"/>
        <end position="306"/>
    </location>
</feature>
<dbReference type="GO" id="GO:0016810">
    <property type="term" value="F:hydrolase activity, acting on carbon-nitrogen (but not peptide) bonds"/>
    <property type="evidence" value="ECO:0007669"/>
    <property type="project" value="InterPro"/>
</dbReference>
<dbReference type="PANTHER" id="PTHR43123">
    <property type="entry name" value="POLYSACCHARIDE DEACETYLASE-RELATED"/>
    <property type="match status" value="1"/>
</dbReference>
<evidence type="ECO:0000313" key="4">
    <source>
        <dbReference type="Proteomes" id="UP000693738"/>
    </source>
</evidence>
<dbReference type="Pfam" id="PF01425">
    <property type="entry name" value="Amidase"/>
    <property type="match status" value="1"/>
</dbReference>
<evidence type="ECO:0000259" key="2">
    <source>
        <dbReference type="PROSITE" id="PS51677"/>
    </source>
</evidence>
<comment type="caution">
    <text evidence="3">The sequence shown here is derived from an EMBL/GenBank/DDBJ whole genome shotgun (WGS) entry which is preliminary data.</text>
</comment>
<sequence>MSQTYTDPKYDFPRDFRGYGENGLAGLRWPNNAKIAVSFVINYEEGGEHSIQNGDDVSESILREFPCAGRTNERDYNAESEYEYGSRVGFWRLFKLFNKNNMRFTLYGVAQALEKQPEVAKRCVEEGHDVASHGYRWVDHHDWSAEKEKDDIKRAILSLKGLTGYVPRGWYYGRPSPRSRTLVPQVYQEMGEELFWASDTYADDVPYWIDLPHESDDPDPKGCLMIPYSYDCNDFKFHITTGFSDPSTFYTHLKNAFDVLYEEGEEGQPKMMTIGLHCRIIGRPSRFKALKDFVEYISKKEGAWVATSFAMFTESYSLTATEVIAKIRDGELSVEQYAQSLLTRIKERDPIVKAWVYLNPEQVLAEARRLDQVPVEERGPLHGVAVAVKDVIYTKDMPTQFNSALYQGDAPQVDAASIIILRKAGALILGKTTTTEFAATTQGPPTKNPHDSSRTPGGSSSGSGAVVGDFQAPIALGTQTGGSTIRPASFNGIYGFKPTWNSISREGQKIFSIINDTLGLYARSVEDLDLLADVFALEDDEPPNPDFRLQGARIAICKTMVWSQAGYGLVDAMIRAIELLRAEGATVDEIEFPDSLQELPNWYNVIFNSDGRTAFLPEYRVDKTRIADQLVGHVENRMKITRAAQVKAFDDIAAARPVVDSMLSQYDAVLTPSVPDEAPEGIESTGSAAFCQIWTVLHVPVLNIPGFVGFNGNFFRLDEQWGGFLRNREDGDDWYPNFSTGNNAAQINKCRYQTRA</sequence>
<dbReference type="Pfam" id="PF01522">
    <property type="entry name" value="Polysacc_deac_1"/>
    <property type="match status" value="1"/>
</dbReference>
<dbReference type="InterPro" id="IPR002509">
    <property type="entry name" value="NODB_dom"/>
</dbReference>
<evidence type="ECO:0000256" key="1">
    <source>
        <dbReference type="SAM" id="MobiDB-lite"/>
    </source>
</evidence>
<accession>A0A8J2IE04</accession>
<dbReference type="PROSITE" id="PS51677">
    <property type="entry name" value="NODB"/>
    <property type="match status" value="1"/>
</dbReference>
<gene>
    <name evidence="3" type="ORF">FEQUK3_LOCUS957</name>
</gene>
<dbReference type="AlphaFoldDB" id="A0A8J2IE04"/>